<keyword evidence="2 4" id="KW-0808">Transferase</keyword>
<dbReference type="AlphaFoldDB" id="A0A1M6SNE1"/>
<dbReference type="GO" id="GO:0008374">
    <property type="term" value="F:O-acyltransferase activity"/>
    <property type="evidence" value="ECO:0007669"/>
    <property type="project" value="TreeGrafter"/>
</dbReference>
<comment type="similarity">
    <text evidence="1">Belongs to the transferase hexapeptide repeat family.</text>
</comment>
<evidence type="ECO:0000256" key="1">
    <source>
        <dbReference type="ARBA" id="ARBA00007274"/>
    </source>
</evidence>
<keyword evidence="3" id="KW-0472">Membrane</keyword>
<dbReference type="STRING" id="564117.SAMN05216369_2147"/>
<dbReference type="Proteomes" id="UP000184497">
    <property type="component" value="Unassembled WGS sequence"/>
</dbReference>
<dbReference type="Gene3D" id="2.160.10.10">
    <property type="entry name" value="Hexapeptide repeat proteins"/>
    <property type="match status" value="1"/>
</dbReference>
<dbReference type="InterPro" id="IPR051159">
    <property type="entry name" value="Hexapeptide_acetyltransf"/>
</dbReference>
<dbReference type="SUPFAM" id="SSF51161">
    <property type="entry name" value="Trimeric LpxA-like enzymes"/>
    <property type="match status" value="1"/>
</dbReference>
<dbReference type="InterPro" id="IPR011004">
    <property type="entry name" value="Trimer_LpxA-like_sf"/>
</dbReference>
<evidence type="ECO:0000256" key="2">
    <source>
        <dbReference type="ARBA" id="ARBA00022679"/>
    </source>
</evidence>
<name>A0A1M6SNE1_9GAMM</name>
<gene>
    <name evidence="4" type="ORF">SAMN05216369_2147</name>
</gene>
<protein>
    <submittedName>
        <fullName evidence="4">Acetyltransferase (Isoleucine patch superfamily)</fullName>
    </submittedName>
</protein>
<dbReference type="Pfam" id="PF14602">
    <property type="entry name" value="Hexapep_2"/>
    <property type="match status" value="1"/>
</dbReference>
<feature type="transmembrane region" description="Helical" evidence="3">
    <location>
        <begin position="12"/>
        <end position="36"/>
    </location>
</feature>
<keyword evidence="3" id="KW-0812">Transmembrane</keyword>
<accession>A0A1M6SNE1</accession>
<evidence type="ECO:0000256" key="3">
    <source>
        <dbReference type="SAM" id="Phobius"/>
    </source>
</evidence>
<dbReference type="PANTHER" id="PTHR23416">
    <property type="entry name" value="SIALIC ACID SYNTHASE-RELATED"/>
    <property type="match status" value="1"/>
</dbReference>
<reference evidence="5" key="1">
    <citation type="submission" date="2016-11" db="EMBL/GenBank/DDBJ databases">
        <authorList>
            <person name="Varghese N."/>
            <person name="Submissions S."/>
        </authorList>
    </citation>
    <scope>NUCLEOTIDE SEQUENCE [LARGE SCALE GENOMIC DNA]</scope>
    <source>
        <strain evidence="5">CGMCC 1.10835</strain>
    </source>
</reference>
<keyword evidence="3" id="KW-1133">Transmembrane helix</keyword>
<evidence type="ECO:0000313" key="5">
    <source>
        <dbReference type="Proteomes" id="UP000184497"/>
    </source>
</evidence>
<keyword evidence="5" id="KW-1185">Reference proteome</keyword>
<dbReference type="RefSeq" id="WP_072797171.1">
    <property type="nucleotide sequence ID" value="NZ_FRAQ01000001.1"/>
</dbReference>
<dbReference type="EMBL" id="FRAQ01000001">
    <property type="protein sequence ID" value="SHK46139.1"/>
    <property type="molecule type" value="Genomic_DNA"/>
</dbReference>
<sequence>MINFRQSLKRAIKTGFLVLIFPVYALYLLLCLAGNIDAVFMSFSQALSLVPGKVGIYIRAAFYCLACTDTSDEISVGFLTIFSHADTTIEKGVYIGPQCNIGKCIIKKETLLGSGVHILSGKNQHGFNDLEQSIQSQPGTFYKVTIGEDCWIGNGSIIMANIGDQSVIAAGSVIVNDTENLGIFAGNPAKLVRKRA</sequence>
<dbReference type="CDD" id="cd04647">
    <property type="entry name" value="LbH_MAT_like"/>
    <property type="match status" value="1"/>
</dbReference>
<dbReference type="InterPro" id="IPR001451">
    <property type="entry name" value="Hexapep"/>
</dbReference>
<evidence type="ECO:0000313" key="4">
    <source>
        <dbReference type="EMBL" id="SHK46139.1"/>
    </source>
</evidence>
<proteinExistence type="inferred from homology"/>
<organism evidence="4 5">
    <name type="scientific">Marinobacter antarcticus</name>
    <dbReference type="NCBI Taxonomy" id="564117"/>
    <lineage>
        <taxon>Bacteria</taxon>
        <taxon>Pseudomonadati</taxon>
        <taxon>Pseudomonadota</taxon>
        <taxon>Gammaproteobacteria</taxon>
        <taxon>Pseudomonadales</taxon>
        <taxon>Marinobacteraceae</taxon>
        <taxon>Marinobacter</taxon>
    </lineage>
</organism>
<dbReference type="PANTHER" id="PTHR23416:SF23">
    <property type="entry name" value="ACETYLTRANSFERASE C18B11.09C-RELATED"/>
    <property type="match status" value="1"/>
</dbReference>